<dbReference type="RefSeq" id="WP_013975439.1">
    <property type="nucleotide sequence ID" value="NC_015735.1"/>
</dbReference>
<reference evidence="6 7" key="2">
    <citation type="journal article" date="2011" name="Curr. Biol.">
        <title>An interdependent metabolic patchwork in the nested symbiosis of mealybugs.</title>
        <authorList>
            <person name="McCutcheon J.P."/>
            <person name="von Dohlen C.D."/>
        </authorList>
    </citation>
    <scope>NUCLEOTIDE SEQUENCE [LARGE SCALE GENOMIC DNA]</scope>
    <source>
        <strain evidence="6 7">PCIT</strain>
    </source>
</reference>
<gene>
    <name evidence="4" type="primary">trhO</name>
    <name evidence="6" type="ordered locus">MEPCIT_021</name>
</gene>
<dbReference type="HOGENOM" id="CLU_038878_1_1_6"/>
<dbReference type="EC" id="1.14.-.-" evidence="4"/>
<dbReference type="InterPro" id="IPR040503">
    <property type="entry name" value="TRHO_N"/>
</dbReference>
<evidence type="ECO:0000256" key="2">
    <source>
        <dbReference type="ARBA" id="ARBA00023002"/>
    </source>
</evidence>
<dbReference type="CDD" id="cd01518">
    <property type="entry name" value="RHOD_YceA"/>
    <property type="match status" value="1"/>
</dbReference>
<evidence type="ECO:0000256" key="3">
    <source>
        <dbReference type="ARBA" id="ARBA00045625"/>
    </source>
</evidence>
<dbReference type="KEGG" id="men:MEPCIT_021"/>
<comment type="similarity">
    <text evidence="4">Belongs to the TrhO family.</text>
</comment>
<evidence type="ECO:0000256" key="1">
    <source>
        <dbReference type="ARBA" id="ARBA00022694"/>
    </source>
</evidence>
<dbReference type="PROSITE" id="PS50206">
    <property type="entry name" value="RHODANESE_3"/>
    <property type="match status" value="1"/>
</dbReference>
<dbReference type="InterPro" id="IPR001763">
    <property type="entry name" value="Rhodanese-like_dom"/>
</dbReference>
<comment type="catalytic activity">
    <reaction evidence="4">
        <text>uridine(34) in tRNA + AH2 + O2 = 5-hydroxyuridine(34) in tRNA + A + H2O</text>
        <dbReference type="Rhea" id="RHEA:64224"/>
        <dbReference type="Rhea" id="RHEA-COMP:11727"/>
        <dbReference type="Rhea" id="RHEA-COMP:13381"/>
        <dbReference type="ChEBI" id="CHEBI:13193"/>
        <dbReference type="ChEBI" id="CHEBI:15377"/>
        <dbReference type="ChEBI" id="CHEBI:15379"/>
        <dbReference type="ChEBI" id="CHEBI:17499"/>
        <dbReference type="ChEBI" id="CHEBI:65315"/>
        <dbReference type="ChEBI" id="CHEBI:136877"/>
    </reaction>
</comment>
<evidence type="ECO:0000259" key="5">
    <source>
        <dbReference type="PROSITE" id="PS50206"/>
    </source>
</evidence>
<organism evidence="6 7">
    <name type="scientific">Moranella endobia (strain PCIT)</name>
    <dbReference type="NCBI Taxonomy" id="903503"/>
    <lineage>
        <taxon>Bacteria</taxon>
        <taxon>Pseudomonadati</taxon>
        <taxon>Pseudomonadota</taxon>
        <taxon>Gammaproteobacteria</taxon>
        <taxon>Enterobacterales</taxon>
        <taxon>Enterobacteriaceae</taxon>
        <taxon>Candidatus Moranella</taxon>
    </lineage>
</organism>
<dbReference type="Pfam" id="PF00581">
    <property type="entry name" value="Rhodanese"/>
    <property type="match status" value="1"/>
</dbReference>
<keyword evidence="2 4" id="KW-0560">Oxidoreductase</keyword>
<proteinExistence type="inferred from homology"/>
<dbReference type="EMBL" id="CP002243">
    <property type="protein sequence ID" value="AEI74688.1"/>
    <property type="molecule type" value="Genomic_DNA"/>
</dbReference>
<evidence type="ECO:0000256" key="4">
    <source>
        <dbReference type="HAMAP-Rule" id="MF_00469"/>
    </source>
</evidence>
<dbReference type="GO" id="GO:0006400">
    <property type="term" value="P:tRNA modification"/>
    <property type="evidence" value="ECO:0007669"/>
    <property type="project" value="UniProtKB-UniRule"/>
</dbReference>
<dbReference type="Pfam" id="PF12368">
    <property type="entry name" value="Rhodanese_C"/>
    <property type="match status" value="1"/>
</dbReference>
<evidence type="ECO:0000313" key="7">
    <source>
        <dbReference type="Proteomes" id="UP000000504"/>
    </source>
</evidence>
<dbReference type="Pfam" id="PF17773">
    <property type="entry name" value="UPF0176_N"/>
    <property type="match status" value="1"/>
</dbReference>
<dbReference type="OrthoDB" id="9778326at2"/>
<dbReference type="SUPFAM" id="SSF52821">
    <property type="entry name" value="Rhodanese/Cell cycle control phosphatase"/>
    <property type="match status" value="1"/>
</dbReference>
<keyword evidence="1 4" id="KW-0819">tRNA processing</keyword>
<keyword evidence="7" id="KW-1185">Reference proteome</keyword>
<dbReference type="eggNOG" id="COG1054">
    <property type="taxonomic scope" value="Bacteria"/>
</dbReference>
<dbReference type="HAMAP" id="MF_00469">
    <property type="entry name" value="TrhO"/>
    <property type="match status" value="1"/>
</dbReference>
<dbReference type="PANTHER" id="PTHR43846">
    <property type="entry name" value="UPF0176 PROTEIN YCEA"/>
    <property type="match status" value="1"/>
</dbReference>
<reference key="1">
    <citation type="submission" date="2010-09" db="EMBL/GenBank/DDBJ databases">
        <title>An interdependent metabolic patchwork in the nested three-way symbiosis of mealybugs.</title>
        <authorList>
            <person name="McCutcheon J.P."/>
            <person name="von Dohlen C.D."/>
        </authorList>
    </citation>
    <scope>NUCLEOTIDE SEQUENCE</scope>
    <source>
        <strain>PCIT</strain>
    </source>
</reference>
<dbReference type="AlphaFoldDB" id="F7XX62"/>
<sequence length="337" mass="39022">MSVLHNKICNQELRARMLAETEPRITVSFYKYFTINDPHNFRDDLYQKFIKLQVFGRIYIAAEGINAQISVPQNYFSTLRNIIYTAHQQLDKLRLNVALEDNSKSFWVLRMKIRSRIINDGIEDSSFNPTQVGIYLKAEEVNTMTHNPDALFVDIRNHYEYDIGHFEHAIRMPANTFREQLSLIVDILRQEKNRKIILYCTGGIRCEKASAWLLHKGFKKVYQVEGGIIEYTRRAREKGLPLKFIGKNFVFDERLGERITTDIIANCQQCHTSCDNYTNCGNHNCHVLFIQCPVCASKFDGCCSLTCKKELVIANTVSSTKTTSDRKQIMSKSNCYL</sequence>
<dbReference type="SMART" id="SM00450">
    <property type="entry name" value="RHOD"/>
    <property type="match status" value="1"/>
</dbReference>
<name>F7XX62_MOREP</name>
<dbReference type="InterPro" id="IPR036873">
    <property type="entry name" value="Rhodanese-like_dom_sf"/>
</dbReference>
<dbReference type="Proteomes" id="UP000000504">
    <property type="component" value="Chromosome"/>
</dbReference>
<evidence type="ECO:0000313" key="6">
    <source>
        <dbReference type="EMBL" id="AEI74688.1"/>
    </source>
</evidence>
<feature type="domain" description="Rhodanese" evidence="5">
    <location>
        <begin position="146"/>
        <end position="240"/>
    </location>
</feature>
<accession>F7XX62</accession>
<protein>
    <recommendedName>
        <fullName evidence="4">tRNA uridine(34) hydroxylase</fullName>
        <ecNumber evidence="4">1.14.-.-</ecNumber>
    </recommendedName>
    <alternativeName>
        <fullName evidence="4">tRNA hydroxylation protein O</fullName>
    </alternativeName>
</protein>
<dbReference type="Gene3D" id="3.30.70.100">
    <property type="match status" value="1"/>
</dbReference>
<dbReference type="PANTHER" id="PTHR43846:SF1">
    <property type="entry name" value="TRNA URIDINE(34) HYDROXYLASE"/>
    <property type="match status" value="1"/>
</dbReference>
<comment type="function">
    <text evidence="3">Catalyzes oxygen-dependent 5-hydroxyuridine (ho5U) modification at position 34 in tRNAs, the first step in 5-carboxymethoxyuridine (cmo5U) biosynthesis. May be part of an alternate pathway, which is able to bypass cmo5U biogenesis in a subset of tRNAs under aerobic conditions.</text>
</comment>
<dbReference type="Gene3D" id="3.40.250.10">
    <property type="entry name" value="Rhodanese-like domain"/>
    <property type="match status" value="1"/>
</dbReference>
<dbReference type="InterPro" id="IPR020936">
    <property type="entry name" value="TrhO"/>
</dbReference>
<dbReference type="InterPro" id="IPR022111">
    <property type="entry name" value="Rhodanese_C"/>
</dbReference>
<dbReference type="NCBIfam" id="NF001133">
    <property type="entry name" value="PRK00142.1-1"/>
    <property type="match status" value="1"/>
</dbReference>
<dbReference type="GO" id="GO:0016705">
    <property type="term" value="F:oxidoreductase activity, acting on paired donors, with incorporation or reduction of molecular oxygen"/>
    <property type="evidence" value="ECO:0007669"/>
    <property type="project" value="UniProtKB-UniRule"/>
</dbReference>